<dbReference type="OrthoDB" id="1550991at2"/>
<dbReference type="GO" id="GO:0003723">
    <property type="term" value="F:RNA binding"/>
    <property type="evidence" value="ECO:0007669"/>
    <property type="project" value="InterPro"/>
</dbReference>
<dbReference type="GO" id="GO:0004826">
    <property type="term" value="F:phenylalanine-tRNA ligase activity"/>
    <property type="evidence" value="ECO:0007669"/>
    <property type="project" value="InterPro"/>
</dbReference>
<sequence>MEFIVDEKVKSVLGVDAIVGALLTNVDIDAELPQKFEDEIKDLTEYAMDVTPEMLEENPVLEGYREKIRQIGRSLKRYPPSAEALINNMKKRQSMPRINSLIDLYNIGSLKSMLSIGAHDADSFTGPIRFVFTEEADSFVPVGGGTKPVHVGDFVYRDDNAIAAYLDARDADGFKIKEDTKNVLLVIQGNKNTSAEMRMEVLEEICENIKEVCGGDYKIFEAKAGQKTEI</sequence>
<dbReference type="RefSeq" id="WP_073183554.1">
    <property type="nucleotide sequence ID" value="NZ_FQXI01000002.1"/>
</dbReference>
<evidence type="ECO:0000313" key="2">
    <source>
        <dbReference type="EMBL" id="SHH10859.1"/>
    </source>
</evidence>
<reference evidence="2 3" key="1">
    <citation type="submission" date="2016-11" db="EMBL/GenBank/DDBJ databases">
        <authorList>
            <person name="Jaros S."/>
            <person name="Januszkiewicz K."/>
            <person name="Wedrychowicz H."/>
        </authorList>
    </citation>
    <scope>NUCLEOTIDE SEQUENCE [LARGE SCALE GENOMIC DNA]</scope>
    <source>
        <strain evidence="2 3">DSM 21120</strain>
    </source>
</reference>
<dbReference type="Proteomes" id="UP000184032">
    <property type="component" value="Unassembled WGS sequence"/>
</dbReference>
<organism evidence="2 3">
    <name type="scientific">Anaerosphaera aminiphila DSM 21120</name>
    <dbReference type="NCBI Taxonomy" id="1120995"/>
    <lineage>
        <taxon>Bacteria</taxon>
        <taxon>Bacillati</taxon>
        <taxon>Bacillota</taxon>
        <taxon>Tissierellia</taxon>
        <taxon>Tissierellales</taxon>
        <taxon>Peptoniphilaceae</taxon>
        <taxon>Anaerosphaera</taxon>
    </lineage>
</organism>
<dbReference type="Gene3D" id="3.50.40.10">
    <property type="entry name" value="Phenylalanyl-trna Synthetase, Chain B, domain 3"/>
    <property type="match status" value="1"/>
</dbReference>
<evidence type="ECO:0000313" key="3">
    <source>
        <dbReference type="Proteomes" id="UP000184032"/>
    </source>
</evidence>
<feature type="domain" description="B3/B4 tRNA-binding" evidence="1">
    <location>
        <begin position="62"/>
        <end position="214"/>
    </location>
</feature>
<dbReference type="EMBL" id="FQXI01000002">
    <property type="protein sequence ID" value="SHH10859.1"/>
    <property type="molecule type" value="Genomic_DNA"/>
</dbReference>
<accession>A0A1M5QAT9</accession>
<protein>
    <submittedName>
        <fullName evidence="2">B3/B4 domain-containing protein (DNA/RNA-binding domain of Phe-tRNA-synthetase)</fullName>
    </submittedName>
</protein>
<dbReference type="PANTHER" id="PTHR39209">
    <property type="match status" value="1"/>
</dbReference>
<dbReference type="AlphaFoldDB" id="A0A1M5QAT9"/>
<name>A0A1M5QAT9_9FIRM</name>
<dbReference type="PANTHER" id="PTHR39209:SF2">
    <property type="entry name" value="CYTOPLASMIC PROTEIN"/>
    <property type="match status" value="1"/>
</dbReference>
<gene>
    <name evidence="2" type="ORF">SAMN02745245_00567</name>
</gene>
<dbReference type="STRING" id="1120995.SAMN02745245_00567"/>
<proteinExistence type="predicted"/>
<dbReference type="SUPFAM" id="SSF56037">
    <property type="entry name" value="PheT/TilS domain"/>
    <property type="match status" value="1"/>
</dbReference>
<dbReference type="Pfam" id="PF03483">
    <property type="entry name" value="B3_4"/>
    <property type="match status" value="1"/>
</dbReference>
<evidence type="ECO:0000259" key="1">
    <source>
        <dbReference type="SMART" id="SM00873"/>
    </source>
</evidence>
<dbReference type="InterPro" id="IPR005146">
    <property type="entry name" value="B3/B4_tRNA-bd"/>
</dbReference>
<keyword evidence="3" id="KW-1185">Reference proteome</keyword>
<dbReference type="SMART" id="SM00873">
    <property type="entry name" value="B3_4"/>
    <property type="match status" value="1"/>
</dbReference>
<dbReference type="InterPro" id="IPR020825">
    <property type="entry name" value="Phe-tRNA_synthase-like_B3/B4"/>
</dbReference>